<feature type="signal peptide" evidence="4">
    <location>
        <begin position="1"/>
        <end position="25"/>
    </location>
</feature>
<dbReference type="Pfam" id="PF01462">
    <property type="entry name" value="LRRNT"/>
    <property type="match status" value="1"/>
</dbReference>
<evidence type="ECO:0000313" key="7">
    <source>
        <dbReference type="Proteomes" id="UP000007875"/>
    </source>
</evidence>
<evidence type="ECO:0000256" key="3">
    <source>
        <dbReference type="ARBA" id="ARBA00022737"/>
    </source>
</evidence>
<evidence type="ECO:0000259" key="5">
    <source>
        <dbReference type="SMART" id="SM00013"/>
    </source>
</evidence>
<reference evidence="6" key="2">
    <citation type="submission" date="2025-08" db="UniProtKB">
        <authorList>
            <consortium name="Ensembl"/>
        </authorList>
    </citation>
    <scope>IDENTIFICATION</scope>
</reference>
<dbReference type="InterPro" id="IPR000372">
    <property type="entry name" value="LRRNT"/>
</dbReference>
<dbReference type="Pfam" id="PF13855">
    <property type="entry name" value="LRR_8"/>
    <property type="match status" value="3"/>
</dbReference>
<dbReference type="InterPro" id="IPR003591">
    <property type="entry name" value="Leu-rich_rpt_typical-subtyp"/>
</dbReference>
<dbReference type="HOGENOM" id="CLU_000288_186_4_1"/>
<proteinExistence type="predicted"/>
<evidence type="ECO:0000313" key="6">
    <source>
        <dbReference type="Ensembl" id="ENSCSAVP00000016315.1"/>
    </source>
</evidence>
<reference evidence="7" key="1">
    <citation type="submission" date="2003-08" db="EMBL/GenBank/DDBJ databases">
        <authorList>
            <person name="Birren B."/>
            <person name="Nusbaum C."/>
            <person name="Abebe A."/>
            <person name="Abouelleil A."/>
            <person name="Adekoya E."/>
            <person name="Ait-zahra M."/>
            <person name="Allen N."/>
            <person name="Allen T."/>
            <person name="An P."/>
            <person name="Anderson M."/>
            <person name="Anderson S."/>
            <person name="Arachchi H."/>
            <person name="Armbruster J."/>
            <person name="Bachantsang P."/>
            <person name="Baldwin J."/>
            <person name="Barry A."/>
            <person name="Bayul T."/>
            <person name="Blitshsteyn B."/>
            <person name="Bloom T."/>
            <person name="Blye J."/>
            <person name="Boguslavskiy L."/>
            <person name="Borowsky M."/>
            <person name="Boukhgalter B."/>
            <person name="Brunache A."/>
            <person name="Butler J."/>
            <person name="Calixte N."/>
            <person name="Calvo S."/>
            <person name="Camarata J."/>
            <person name="Campo K."/>
            <person name="Chang J."/>
            <person name="Cheshatsang Y."/>
            <person name="Citroen M."/>
            <person name="Collymore A."/>
            <person name="Considine T."/>
            <person name="Cook A."/>
            <person name="Cooke P."/>
            <person name="Corum B."/>
            <person name="Cuomo C."/>
            <person name="David R."/>
            <person name="Dawoe T."/>
            <person name="Degray S."/>
            <person name="Dodge S."/>
            <person name="Dooley K."/>
            <person name="Dorje P."/>
            <person name="Dorjee K."/>
            <person name="Dorris L."/>
            <person name="Duffey N."/>
            <person name="Dupes A."/>
            <person name="Elkins T."/>
            <person name="Engels R."/>
            <person name="Erickson J."/>
            <person name="Farina A."/>
            <person name="Faro S."/>
            <person name="Ferreira P."/>
            <person name="Fischer H."/>
            <person name="Fitzgerald M."/>
            <person name="Foley K."/>
            <person name="Gage D."/>
            <person name="Galagan J."/>
            <person name="Gearin G."/>
            <person name="Gnerre S."/>
            <person name="Gnirke A."/>
            <person name="Goyette A."/>
            <person name="Graham J."/>
            <person name="Grandbois E."/>
            <person name="Gyaltsen K."/>
            <person name="Hafez N."/>
            <person name="Hagopian D."/>
            <person name="Hagos B."/>
            <person name="Hall J."/>
            <person name="Hatcher B."/>
            <person name="Heller A."/>
            <person name="Higgins H."/>
            <person name="Honan T."/>
            <person name="Horn A."/>
            <person name="Houde N."/>
            <person name="Hughes L."/>
            <person name="Hulme W."/>
            <person name="Husby E."/>
            <person name="Iliev I."/>
            <person name="Jaffe D."/>
            <person name="Jones C."/>
            <person name="Kamal M."/>
            <person name="Kamat A."/>
            <person name="Kamvysselis M."/>
            <person name="Karlsson E."/>
            <person name="Kells C."/>
            <person name="Kieu A."/>
            <person name="Kisner P."/>
            <person name="Kodira C."/>
            <person name="Kulbokas E."/>
            <person name="Labutti K."/>
            <person name="Lama D."/>
            <person name="Landers T."/>
            <person name="Leger J."/>
            <person name="Levine S."/>
            <person name="Lewis D."/>
            <person name="Lewis T."/>
            <person name="Lindblad-toh K."/>
            <person name="Liu X."/>
            <person name="Lokyitsang T."/>
            <person name="Lokyitsang Y."/>
            <person name="Lucien O."/>
            <person name="Lui A."/>
            <person name="Ma L.J."/>
            <person name="Mabbitt R."/>
            <person name="Macdonald J."/>
            <person name="Maclean C."/>
            <person name="Major J."/>
            <person name="Manning J."/>
            <person name="Marabella R."/>
            <person name="Maru K."/>
            <person name="Matthews C."/>
            <person name="Mauceli E."/>
            <person name="Mccarthy M."/>
            <person name="Mcdonough S."/>
            <person name="Mcghee T."/>
            <person name="Meldrim J."/>
            <person name="Meneus L."/>
            <person name="Mesirov J."/>
            <person name="Mihalev A."/>
            <person name="Mihova T."/>
            <person name="Mikkelsen T."/>
            <person name="Mlenga V."/>
            <person name="Moru K."/>
            <person name="Mozes J."/>
            <person name="Mulrain L."/>
            <person name="Munson G."/>
            <person name="Naylor J."/>
            <person name="Newes C."/>
            <person name="Nguyen C."/>
            <person name="Nguyen N."/>
            <person name="Nguyen T."/>
            <person name="Nicol R."/>
            <person name="Nielsen C."/>
            <person name="Nizzari M."/>
            <person name="Norbu C."/>
            <person name="Norbu N."/>
            <person name="O'donnell P."/>
            <person name="Okoawo O."/>
            <person name="O'leary S."/>
            <person name="Omotosho B."/>
            <person name="O'neill K."/>
            <person name="Osman S."/>
            <person name="Parker S."/>
            <person name="Perrin D."/>
            <person name="Phunkhang P."/>
            <person name="Piqani B."/>
            <person name="Purcell S."/>
            <person name="Rachupka T."/>
            <person name="Ramasamy U."/>
            <person name="Rameau R."/>
            <person name="Ray V."/>
            <person name="Raymond C."/>
            <person name="Retta R."/>
            <person name="Richardson S."/>
            <person name="Rise C."/>
            <person name="Rodriguez J."/>
            <person name="Rogers J."/>
            <person name="Rogov P."/>
            <person name="Rutman M."/>
            <person name="Schupbach R."/>
            <person name="Seaman C."/>
            <person name="Settipalli S."/>
            <person name="Sharpe T."/>
            <person name="Sheridan J."/>
            <person name="Sherpa N."/>
            <person name="Shi J."/>
            <person name="Smirnov S."/>
            <person name="Smith C."/>
            <person name="Sougnez C."/>
            <person name="Spencer B."/>
            <person name="Stalker J."/>
            <person name="Stange-thomann N."/>
            <person name="Stavropoulos S."/>
            <person name="Stetson K."/>
            <person name="Stone C."/>
            <person name="Stone S."/>
            <person name="Stubbs M."/>
            <person name="Talamas J."/>
            <person name="Tchuinga P."/>
            <person name="Tenzing P."/>
            <person name="Tesfaye S."/>
            <person name="Theodore J."/>
            <person name="Thoulutsang Y."/>
            <person name="Topham K."/>
            <person name="Towey S."/>
            <person name="Tsamla T."/>
            <person name="Tsomo N."/>
            <person name="Vallee D."/>
            <person name="Vassiliev H."/>
            <person name="Venkataraman V."/>
            <person name="Vinson J."/>
            <person name="Vo A."/>
            <person name="Wade C."/>
            <person name="Wang S."/>
            <person name="Wangchuk T."/>
            <person name="Wangdi T."/>
            <person name="Whittaker C."/>
            <person name="Wilkinson J."/>
            <person name="Wu Y."/>
            <person name="Wyman D."/>
            <person name="Yadav S."/>
            <person name="Yang S."/>
            <person name="Yang X."/>
            <person name="Yeager S."/>
            <person name="Yee E."/>
            <person name="Young G."/>
            <person name="Zainoun J."/>
            <person name="Zembeck L."/>
            <person name="Zimmer A."/>
            <person name="Zody M."/>
            <person name="Lander E."/>
        </authorList>
    </citation>
    <scope>NUCLEOTIDE SEQUENCE [LARGE SCALE GENOMIC DNA]</scope>
</reference>
<keyword evidence="2 4" id="KW-0732">Signal</keyword>
<dbReference type="STRING" id="51511.ENSCSAVP00000016315"/>
<dbReference type="SUPFAM" id="SSF52058">
    <property type="entry name" value="L domain-like"/>
    <property type="match status" value="1"/>
</dbReference>
<feature type="chain" id="PRO_5003579265" description="LRRNT domain-containing protein" evidence="4">
    <location>
        <begin position="26"/>
        <end position="307"/>
    </location>
</feature>
<dbReference type="InParanoid" id="H2ZFE9"/>
<dbReference type="Proteomes" id="UP000007875">
    <property type="component" value="Unassembled WGS sequence"/>
</dbReference>
<evidence type="ECO:0000256" key="4">
    <source>
        <dbReference type="SAM" id="SignalP"/>
    </source>
</evidence>
<keyword evidence="1" id="KW-0433">Leucine-rich repeat</keyword>
<dbReference type="InterPro" id="IPR001611">
    <property type="entry name" value="Leu-rich_rpt"/>
</dbReference>
<name>H2ZFE9_CIOSA</name>
<dbReference type="OMA" id="MATEDRC"/>
<dbReference type="SMART" id="SM00369">
    <property type="entry name" value="LRR_TYP"/>
    <property type="match status" value="6"/>
</dbReference>
<dbReference type="PROSITE" id="PS51450">
    <property type="entry name" value="LRR"/>
    <property type="match status" value="3"/>
</dbReference>
<keyword evidence="3" id="KW-0677">Repeat</keyword>
<reference evidence="6" key="3">
    <citation type="submission" date="2025-09" db="UniProtKB">
        <authorList>
            <consortium name="Ensembl"/>
        </authorList>
    </citation>
    <scope>IDENTIFICATION</scope>
</reference>
<keyword evidence="7" id="KW-1185">Reference proteome</keyword>
<dbReference type="Gene3D" id="3.80.10.10">
    <property type="entry name" value="Ribonuclease Inhibitor"/>
    <property type="match status" value="3"/>
</dbReference>
<dbReference type="AlphaFoldDB" id="H2ZFE9"/>
<dbReference type="GeneTree" id="ENSGT00940000164586"/>
<dbReference type="Ensembl" id="ENSCSAVT00000016496.1">
    <property type="protein sequence ID" value="ENSCSAVP00000016315.1"/>
    <property type="gene ID" value="ENSCSAVG00000009600.1"/>
</dbReference>
<dbReference type="InterPro" id="IPR032675">
    <property type="entry name" value="LRR_dom_sf"/>
</dbReference>
<dbReference type="eggNOG" id="KOG4194">
    <property type="taxonomic scope" value="Eukaryota"/>
</dbReference>
<dbReference type="PANTHER" id="PTHR45617">
    <property type="entry name" value="LEUCINE RICH REPEAT FAMILY PROTEIN"/>
    <property type="match status" value="1"/>
</dbReference>
<accession>H2ZFE9</accession>
<sequence length="307" mass="34451">RKFGLNPKLIFALLYFSSLFCAPLAVPNSFPVVSCPTPCTCSYRERLVNCSNRSLRKIPVIPPWVAILSLKNNKIGASAVKDHTFRNLPNLQELDISDNDLRVLNISFHGSPLLHTLRLESCSLESIPYIDPTGRPNVTTLALSHNAITRIEGLSLWPALLILNLSFNSIRRIHSNTFVKQSNLTQLYLHKNNISSVDEHAFAGLLSLETLSLGRNKIGIGRHGLKHFAPSAVLASEQQGDPCNGNLRKLRFLDLSRNRISRIEPLTFNGMCQLYTLLLHDNRISRLLDASFYSLKALTTLRMDDNR</sequence>
<evidence type="ECO:0000256" key="1">
    <source>
        <dbReference type="ARBA" id="ARBA00022614"/>
    </source>
</evidence>
<dbReference type="PANTHER" id="PTHR45617:SF181">
    <property type="entry name" value="LP04042P"/>
    <property type="match status" value="1"/>
</dbReference>
<dbReference type="SMART" id="SM00365">
    <property type="entry name" value="LRR_SD22"/>
    <property type="match status" value="5"/>
</dbReference>
<protein>
    <recommendedName>
        <fullName evidence="5">LRRNT domain-containing protein</fullName>
    </recommendedName>
</protein>
<evidence type="ECO:0000256" key="2">
    <source>
        <dbReference type="ARBA" id="ARBA00022729"/>
    </source>
</evidence>
<dbReference type="SMART" id="SM00013">
    <property type="entry name" value="LRRNT"/>
    <property type="match status" value="1"/>
</dbReference>
<feature type="domain" description="LRRNT" evidence="5">
    <location>
        <begin position="34"/>
        <end position="67"/>
    </location>
</feature>
<organism evidence="6 7">
    <name type="scientific">Ciona savignyi</name>
    <name type="common">Pacific transparent sea squirt</name>
    <dbReference type="NCBI Taxonomy" id="51511"/>
    <lineage>
        <taxon>Eukaryota</taxon>
        <taxon>Metazoa</taxon>
        <taxon>Chordata</taxon>
        <taxon>Tunicata</taxon>
        <taxon>Ascidiacea</taxon>
        <taxon>Phlebobranchia</taxon>
        <taxon>Cionidae</taxon>
        <taxon>Ciona</taxon>
    </lineage>
</organism>